<keyword evidence="1" id="KW-0472">Membrane</keyword>
<dbReference type="PANTHER" id="PTHR42305">
    <property type="entry name" value="MEMBRANE PROTEIN RV1733C-RELATED"/>
    <property type="match status" value="1"/>
</dbReference>
<reference evidence="2" key="1">
    <citation type="submission" date="2024-06" db="EMBL/GenBank/DDBJ databases">
        <authorList>
            <consortium name="consrtm"/>
            <person name="Uemura M."/>
            <person name="Terahara T."/>
        </authorList>
    </citation>
    <scope>NUCLEOTIDE SEQUENCE</scope>
    <source>
        <strain evidence="2">KM77-8</strain>
    </source>
</reference>
<organism evidence="2">
    <name type="scientific">Streptomyces haneummycinicus</name>
    <dbReference type="NCBI Taxonomy" id="3074435"/>
    <lineage>
        <taxon>Bacteria</taxon>
        <taxon>Bacillati</taxon>
        <taxon>Actinomycetota</taxon>
        <taxon>Actinomycetes</taxon>
        <taxon>Kitasatosporales</taxon>
        <taxon>Streptomycetaceae</taxon>
        <taxon>Streptomyces</taxon>
    </lineage>
</organism>
<feature type="transmembrane region" description="Helical" evidence="1">
    <location>
        <begin position="46"/>
        <end position="69"/>
    </location>
</feature>
<gene>
    <name evidence="2" type="ORF">SHKM778_55680</name>
</gene>
<evidence type="ECO:0000313" key="2">
    <source>
        <dbReference type="EMBL" id="BFO19180.1"/>
    </source>
</evidence>
<evidence type="ECO:0008006" key="3">
    <source>
        <dbReference type="Google" id="ProtNLM"/>
    </source>
</evidence>
<sequence>MERHTRAEVEPGLAAGNTVRIWITADGEMTDPPLTPKEIRSRSMGWALLAAIGVALTGAAAHAATGLAVRRRNLADWDTAWARTAPRWTTPT</sequence>
<keyword evidence="1" id="KW-0812">Transmembrane</keyword>
<dbReference type="EMBL" id="AP035768">
    <property type="protein sequence ID" value="BFO19180.1"/>
    <property type="molecule type" value="Genomic_DNA"/>
</dbReference>
<protein>
    <recommendedName>
        <fullName evidence="3">PASTA domain-containing protein</fullName>
    </recommendedName>
</protein>
<keyword evidence="1" id="KW-1133">Transmembrane helix</keyword>
<accession>A0AAT9HNK5</accession>
<evidence type="ECO:0000256" key="1">
    <source>
        <dbReference type="SAM" id="Phobius"/>
    </source>
</evidence>
<dbReference type="PANTHER" id="PTHR42305:SF1">
    <property type="entry name" value="MEMBRANE PROTEIN RV1733C-RELATED"/>
    <property type="match status" value="1"/>
</dbReference>
<dbReference type="InterPro" id="IPR039708">
    <property type="entry name" value="MT1774/Rv1733c-like"/>
</dbReference>
<dbReference type="AlphaFoldDB" id="A0AAT9HNK5"/>
<name>A0AAT9HNK5_9ACTN</name>
<reference evidence="2" key="2">
    <citation type="submission" date="2024-07" db="EMBL/GenBank/DDBJ databases">
        <title>Streptomyces haneummycinica sp. nov., a new antibiotic-producing actinobacterium isolated from marine sediment.</title>
        <authorList>
            <person name="Uemura M."/>
            <person name="Hamada M."/>
            <person name="Hirano S."/>
            <person name="Kobayashi K."/>
            <person name="Ohshiro T."/>
            <person name="Kobayashi T."/>
            <person name="Terahara T."/>
        </authorList>
    </citation>
    <scope>NUCLEOTIDE SEQUENCE</scope>
    <source>
        <strain evidence="2">KM77-8</strain>
    </source>
</reference>
<proteinExistence type="predicted"/>